<sequence>MSYTADQRAPAASYWQKIANWAAPLFQKKFCIIGPRADALIIYGSPLLGVLVLLSLSNTGLWYTIAAFNYEEGILSFVCGVLTTAHLLAVGFRSHLNKEVFSRWPLRFTVIPVLLFVALSANLWFLVIASVVAVIWDAYHAGMQNFGLARIYDMRMGNDAHAGRLLDSMMNQVLYAGPLLAGVTLAFHVDSINNFAEVGAAALTTLPQNVMGHAQLIRWIVIPVCLLICAIYVIGYWRLSKKGYQISPQKVLLMLSMGVASIISWGFNPFATAFAAMNVYHAIQYFGILYAREGNAIAKTCKIDRAPPKLKPWLIIAILLVPTCAYGIWEMLATPGWDRVFALILTVTLLHYWYDGFIWSVRKKQV</sequence>
<feature type="transmembrane region" description="Helical" evidence="1">
    <location>
        <begin position="74"/>
        <end position="92"/>
    </location>
</feature>
<feature type="transmembrane region" description="Helical" evidence="1">
    <location>
        <begin position="312"/>
        <end position="329"/>
    </location>
</feature>
<keyword evidence="1" id="KW-1133">Transmembrane helix</keyword>
<reference evidence="3" key="1">
    <citation type="journal article" date="2019" name="Int. J. Syst. Evol. Microbiol.">
        <title>The Global Catalogue of Microorganisms (GCM) 10K type strain sequencing project: providing services to taxonomists for standard genome sequencing and annotation.</title>
        <authorList>
            <consortium name="The Broad Institute Genomics Platform"/>
            <consortium name="The Broad Institute Genome Sequencing Center for Infectious Disease"/>
            <person name="Wu L."/>
            <person name="Ma J."/>
        </authorList>
    </citation>
    <scope>NUCLEOTIDE SEQUENCE [LARGE SCALE GENOMIC DNA]</scope>
    <source>
        <strain evidence="3">CGMCC-1.15741</strain>
    </source>
</reference>
<evidence type="ECO:0000256" key="1">
    <source>
        <dbReference type="SAM" id="Phobius"/>
    </source>
</evidence>
<feature type="transmembrane region" description="Helical" evidence="1">
    <location>
        <begin position="341"/>
        <end position="361"/>
    </location>
</feature>
<name>A0ABW1SE45_9PROT</name>
<gene>
    <name evidence="2" type="ORF">ACFQDM_17350</name>
</gene>
<dbReference type="EMBL" id="JBHSSW010000066">
    <property type="protein sequence ID" value="MFC6199847.1"/>
    <property type="molecule type" value="Genomic_DNA"/>
</dbReference>
<proteinExistence type="predicted"/>
<evidence type="ECO:0000313" key="3">
    <source>
        <dbReference type="Proteomes" id="UP001596303"/>
    </source>
</evidence>
<organism evidence="2 3">
    <name type="scientific">Ponticaulis profundi</name>
    <dbReference type="NCBI Taxonomy" id="2665222"/>
    <lineage>
        <taxon>Bacteria</taxon>
        <taxon>Pseudomonadati</taxon>
        <taxon>Pseudomonadota</taxon>
        <taxon>Alphaproteobacteria</taxon>
        <taxon>Hyphomonadales</taxon>
        <taxon>Hyphomonadaceae</taxon>
        <taxon>Ponticaulis</taxon>
    </lineage>
</organism>
<dbReference type="RefSeq" id="WP_377381377.1">
    <property type="nucleotide sequence ID" value="NZ_JBHSSW010000066.1"/>
</dbReference>
<keyword evidence="1" id="KW-0472">Membrane</keyword>
<accession>A0ABW1SE45</accession>
<comment type="caution">
    <text evidence="2">The sequence shown here is derived from an EMBL/GenBank/DDBJ whole genome shotgun (WGS) entry which is preliminary data.</text>
</comment>
<dbReference type="Proteomes" id="UP001596303">
    <property type="component" value="Unassembled WGS sequence"/>
</dbReference>
<feature type="transmembrane region" description="Helical" evidence="1">
    <location>
        <begin position="113"/>
        <end position="136"/>
    </location>
</feature>
<keyword evidence="1" id="KW-0812">Transmembrane</keyword>
<feature type="transmembrane region" description="Helical" evidence="1">
    <location>
        <begin position="216"/>
        <end position="239"/>
    </location>
</feature>
<evidence type="ECO:0000313" key="2">
    <source>
        <dbReference type="EMBL" id="MFC6199847.1"/>
    </source>
</evidence>
<keyword evidence="3" id="KW-1185">Reference proteome</keyword>
<protein>
    <submittedName>
        <fullName evidence="2">Uncharacterized protein</fullName>
    </submittedName>
</protein>
<feature type="transmembrane region" description="Helical" evidence="1">
    <location>
        <begin position="251"/>
        <end position="267"/>
    </location>
</feature>
<feature type="transmembrane region" description="Helical" evidence="1">
    <location>
        <begin position="40"/>
        <end position="62"/>
    </location>
</feature>